<proteinExistence type="predicted"/>
<organism evidence="2">
    <name type="scientific">hydrothermal vent metagenome</name>
    <dbReference type="NCBI Taxonomy" id="652676"/>
    <lineage>
        <taxon>unclassified sequences</taxon>
        <taxon>metagenomes</taxon>
        <taxon>ecological metagenomes</taxon>
    </lineage>
</organism>
<sequence>MTEYYVGDIPLILRRNPRAKHLKLRFDVKSYSAILTLPPGVSDRKARQFANKHHDWICEQYDKSPVTVPLRAGETIPYQGHPVKIISAPGKVAGVTLHEETLIVGGPESGFETRLQNWLKKQARLTLGAAIEKYAQALGRRPHKIMIRDTKSRWGSCSSRKTLSFSWRLIMAPSPVLNYVVAHEMAHLVEMNHSPDFWKLVEKLYPNWRKSRRWLKSEGNGLMLIG</sequence>
<dbReference type="InterPro" id="IPR053136">
    <property type="entry name" value="UTP_pyrophosphatase-like"/>
</dbReference>
<dbReference type="Pfam" id="PF01863">
    <property type="entry name" value="YgjP-like"/>
    <property type="match status" value="1"/>
</dbReference>
<gene>
    <name evidence="2" type="ORF">MNBD_ALPHA03-1232</name>
</gene>
<keyword evidence="2" id="KW-0645">Protease</keyword>
<feature type="domain" description="YgjP-like metallopeptidase" evidence="1">
    <location>
        <begin position="23"/>
        <end position="217"/>
    </location>
</feature>
<keyword evidence="2" id="KW-0378">Hydrolase</keyword>
<dbReference type="PANTHER" id="PTHR30399">
    <property type="entry name" value="UNCHARACTERIZED PROTEIN YGJP"/>
    <property type="match status" value="1"/>
</dbReference>
<dbReference type="PANTHER" id="PTHR30399:SF1">
    <property type="entry name" value="UTP PYROPHOSPHATASE"/>
    <property type="match status" value="1"/>
</dbReference>
<dbReference type="GO" id="GO:0008237">
    <property type="term" value="F:metallopeptidase activity"/>
    <property type="evidence" value="ECO:0007669"/>
    <property type="project" value="UniProtKB-KW"/>
</dbReference>
<evidence type="ECO:0000313" key="2">
    <source>
        <dbReference type="EMBL" id="VAX07208.1"/>
    </source>
</evidence>
<dbReference type="InterPro" id="IPR002725">
    <property type="entry name" value="YgjP-like_metallopeptidase"/>
</dbReference>
<dbReference type="AlphaFoldDB" id="A0A3B1B738"/>
<evidence type="ECO:0000259" key="1">
    <source>
        <dbReference type="Pfam" id="PF01863"/>
    </source>
</evidence>
<accession>A0A3B1B738</accession>
<dbReference type="CDD" id="cd07344">
    <property type="entry name" value="M48_yhfN_like"/>
    <property type="match status" value="1"/>
</dbReference>
<keyword evidence="2" id="KW-0482">Metalloprotease</keyword>
<name>A0A3B1B738_9ZZZZ</name>
<dbReference type="Gene3D" id="3.30.2010.10">
    <property type="entry name" value="Metalloproteases ('zincins'), catalytic domain"/>
    <property type="match status" value="1"/>
</dbReference>
<reference evidence="2" key="1">
    <citation type="submission" date="2018-06" db="EMBL/GenBank/DDBJ databases">
        <authorList>
            <person name="Zhirakovskaya E."/>
        </authorList>
    </citation>
    <scope>NUCLEOTIDE SEQUENCE</scope>
</reference>
<protein>
    <submittedName>
        <fullName evidence="2">Zinc metalloprotease</fullName>
    </submittedName>
</protein>
<dbReference type="GO" id="GO:0006508">
    <property type="term" value="P:proteolysis"/>
    <property type="evidence" value="ECO:0007669"/>
    <property type="project" value="UniProtKB-KW"/>
</dbReference>
<dbReference type="EMBL" id="UOFW01000198">
    <property type="protein sequence ID" value="VAX07208.1"/>
    <property type="molecule type" value="Genomic_DNA"/>
</dbReference>